<evidence type="ECO:0000313" key="2">
    <source>
        <dbReference type="Proteomes" id="UP000029736"/>
    </source>
</evidence>
<organism evidence="1 2">
    <name type="scientific">Phaeodactylibacter xiamenensis</name>
    <dbReference type="NCBI Taxonomy" id="1524460"/>
    <lineage>
        <taxon>Bacteria</taxon>
        <taxon>Pseudomonadati</taxon>
        <taxon>Bacteroidota</taxon>
        <taxon>Saprospiria</taxon>
        <taxon>Saprospirales</taxon>
        <taxon>Haliscomenobacteraceae</taxon>
        <taxon>Phaeodactylibacter</taxon>
    </lineage>
</organism>
<gene>
    <name evidence="1" type="ORF">IX84_17585</name>
</gene>
<name>A0A098S3G1_9BACT</name>
<evidence type="ECO:0008006" key="3">
    <source>
        <dbReference type="Google" id="ProtNLM"/>
    </source>
</evidence>
<dbReference type="RefSeq" id="WP_044223388.1">
    <property type="nucleotide sequence ID" value="NZ_JBKAGJ010000009.1"/>
</dbReference>
<reference evidence="1 2" key="1">
    <citation type="journal article" date="2014" name="Int. J. Syst. Evol. Microbiol.">
        <title>Phaeodactylibacter xiamenensis gen. nov., sp. nov., a member of the family Saprospiraceae isolated from the marine alga Phaeodactylum tricornutum.</title>
        <authorList>
            <person name="Chen Z.Jr."/>
            <person name="Lei X."/>
            <person name="Lai Q."/>
            <person name="Li Y."/>
            <person name="Zhang B."/>
            <person name="Zhang J."/>
            <person name="Zhang H."/>
            <person name="Yang L."/>
            <person name="Zheng W."/>
            <person name="Tian Y."/>
            <person name="Yu Z."/>
            <person name="Xu H.Jr."/>
            <person name="Zheng T."/>
        </authorList>
    </citation>
    <scope>NUCLEOTIDE SEQUENCE [LARGE SCALE GENOMIC DNA]</scope>
    <source>
        <strain evidence="1 2">KD52</strain>
    </source>
</reference>
<keyword evidence="2" id="KW-1185">Reference proteome</keyword>
<dbReference type="Proteomes" id="UP000029736">
    <property type="component" value="Unassembled WGS sequence"/>
</dbReference>
<dbReference type="AlphaFoldDB" id="A0A098S3G1"/>
<comment type="caution">
    <text evidence="1">The sequence shown here is derived from an EMBL/GenBank/DDBJ whole genome shotgun (WGS) entry which is preliminary data.</text>
</comment>
<dbReference type="PROSITE" id="PS51257">
    <property type="entry name" value="PROKAR_LIPOPROTEIN"/>
    <property type="match status" value="1"/>
</dbReference>
<evidence type="ECO:0000313" key="1">
    <source>
        <dbReference type="EMBL" id="KGE86874.1"/>
    </source>
</evidence>
<accession>A0A098S3G1</accession>
<dbReference type="OrthoDB" id="832379at2"/>
<sequence>MKKIAFVALIALLAACSNNDEEKKMLLGKWQYNPARMSEEFQKTKPSPQEQVALERFVMMYQNDAFIFEEDGSMLVTTPNGATLNGSWEISPDAKTLFMNLGSQEIPNTITKLTNEELVLAADTTRRSKYTRILKKVEGPAPAANE</sequence>
<proteinExistence type="predicted"/>
<dbReference type="EMBL" id="JPOS01000039">
    <property type="protein sequence ID" value="KGE86874.1"/>
    <property type="molecule type" value="Genomic_DNA"/>
</dbReference>
<protein>
    <recommendedName>
        <fullName evidence="3">Lipocalin-like domain-containing protein</fullName>
    </recommendedName>
</protein>